<evidence type="ECO:0000313" key="3">
    <source>
        <dbReference type="EMBL" id="KAB7513834.1"/>
    </source>
</evidence>
<evidence type="ECO:0000256" key="1">
    <source>
        <dbReference type="SAM" id="MobiDB-lite"/>
    </source>
</evidence>
<evidence type="ECO:0000313" key="6">
    <source>
        <dbReference type="Proteomes" id="UP000326207"/>
    </source>
</evidence>
<evidence type="ECO:0000259" key="2">
    <source>
        <dbReference type="Pfam" id="PF23455"/>
    </source>
</evidence>
<dbReference type="Gene3D" id="2.20.28.10">
    <property type="match status" value="1"/>
</dbReference>
<evidence type="ECO:0000313" key="4">
    <source>
        <dbReference type="EMBL" id="KAB7514236.1"/>
    </source>
</evidence>
<dbReference type="EMBL" id="QMDY01000003">
    <property type="protein sequence ID" value="KAB7518914.1"/>
    <property type="molecule type" value="Genomic_DNA"/>
</dbReference>
<dbReference type="EMBL" id="QJOW01000004">
    <property type="protein sequence ID" value="KAB7514236.1"/>
    <property type="molecule type" value="Genomic_DNA"/>
</dbReference>
<dbReference type="EMBL" id="QKKZ01000003">
    <property type="protein sequence ID" value="KAB7513834.1"/>
    <property type="molecule type" value="Genomic_DNA"/>
</dbReference>
<dbReference type="AlphaFoldDB" id="A0A5N5UJK3"/>
<feature type="region of interest" description="Disordered" evidence="1">
    <location>
        <begin position="23"/>
        <end position="47"/>
    </location>
</feature>
<protein>
    <submittedName>
        <fullName evidence="5">Rubrerythrin-like domain-containing protein</fullName>
    </submittedName>
</protein>
<comment type="caution">
    <text evidence="5">The sequence shown here is derived from an EMBL/GenBank/DDBJ whole genome shotgun (WGS) entry which is preliminary data.</text>
</comment>
<gene>
    <name evidence="3" type="ORF">DM867_08505</name>
    <name evidence="4" type="ORF">DMP03_10160</name>
    <name evidence="5" type="ORF">DP108_07100</name>
</gene>
<evidence type="ECO:0000313" key="7">
    <source>
        <dbReference type="Proteomes" id="UP000326302"/>
    </source>
</evidence>
<dbReference type="RefSeq" id="WP_152120567.1">
    <property type="nucleotide sequence ID" value="NZ_QJOW01000004.1"/>
</dbReference>
<accession>A0A5N5UJK3</accession>
<dbReference type="NCBIfam" id="NF033497">
    <property type="entry name" value="rubre_like_arch"/>
    <property type="match status" value="1"/>
</dbReference>
<keyword evidence="8" id="KW-1185">Reference proteome</keyword>
<name>A0A5N5UJK3_9EURY</name>
<reference evidence="6 7" key="1">
    <citation type="submission" date="2019-10" db="EMBL/GenBank/DDBJ databases">
        <title>Unraveling microbial dark matter from salterns through culturing: the case of the genus Halosegnis.</title>
        <authorList>
            <person name="Duran-Viseras A."/>
            <person name="Andrei A.-S."/>
            <person name="Vera-Gargallo B."/>
            <person name="Ghai R."/>
            <person name="Sanchez-Porro C."/>
            <person name="Ventosa A."/>
        </authorList>
    </citation>
    <scope>NUCLEOTIDE SEQUENCE [LARGE SCALE GENOMIC DNA]</scope>
    <source>
        <strain evidence="4 7">F17-44</strain>
        <strain evidence="3 8">F18-79</strain>
        <strain evidence="5 6">F19-13</strain>
    </source>
</reference>
<accession>A0A5N5U5M0</accession>
<dbReference type="Proteomes" id="UP000326865">
    <property type="component" value="Unassembled WGS sequence"/>
</dbReference>
<evidence type="ECO:0000313" key="8">
    <source>
        <dbReference type="Proteomes" id="UP000326865"/>
    </source>
</evidence>
<organism evidence="5 6">
    <name type="scientific">Halosegnis rubeus</name>
    <dbReference type="NCBI Taxonomy" id="2212850"/>
    <lineage>
        <taxon>Archaea</taxon>
        <taxon>Methanobacteriati</taxon>
        <taxon>Methanobacteriota</taxon>
        <taxon>Stenosarchaea group</taxon>
        <taxon>Halobacteria</taxon>
        <taxon>Halobacteriales</taxon>
        <taxon>Natronomonadaceae</taxon>
        <taxon>Halosegnis</taxon>
    </lineage>
</organism>
<dbReference type="InterPro" id="IPR055553">
    <property type="entry name" value="DUF7129"/>
</dbReference>
<dbReference type="SUPFAM" id="SSF57802">
    <property type="entry name" value="Rubredoxin-like"/>
    <property type="match status" value="1"/>
</dbReference>
<dbReference type="Proteomes" id="UP000326302">
    <property type="component" value="Unassembled WGS sequence"/>
</dbReference>
<feature type="domain" description="DUF7129" evidence="2">
    <location>
        <begin position="4"/>
        <end position="45"/>
    </location>
</feature>
<accession>A0A5N5U6H6</accession>
<dbReference type="Proteomes" id="UP000326207">
    <property type="component" value="Unassembled WGS sequence"/>
</dbReference>
<evidence type="ECO:0000313" key="5">
    <source>
        <dbReference type="EMBL" id="KAB7518914.1"/>
    </source>
</evidence>
<proteinExistence type="predicted"/>
<sequence>MVESDPDPAESTLYVCQECGAGVESPEPEDECPDCGGPMRNTTVAHD</sequence>
<dbReference type="Pfam" id="PF23455">
    <property type="entry name" value="DUF7129"/>
    <property type="match status" value="1"/>
</dbReference>